<evidence type="ECO:0000256" key="3">
    <source>
        <dbReference type="ARBA" id="ARBA00023002"/>
    </source>
</evidence>
<protein>
    <recommendedName>
        <fullName evidence="2">alanine dehydrogenase</fullName>
        <ecNumber evidence="2">1.4.1.1</ecNumber>
    </recommendedName>
</protein>
<evidence type="ECO:0000259" key="5">
    <source>
        <dbReference type="SMART" id="SM01002"/>
    </source>
</evidence>
<dbReference type="InterPro" id="IPR007698">
    <property type="entry name" value="AlaDH/PNT_NAD(H)-bd"/>
</dbReference>
<sequence length="233" mass="23610">SEVAGRMSVQVGSHCLEKYAGGSGVLLGGVPGVEPARVVILGGGVAGSNAAEVAIGMGADVTLVERSLSRLRELAARFGGRIKTAHSSVGSIAALVPEADLVIGTVLVPGAAAPKLVTTEMIRSMRPGSVVVDVAIDQGGCFETSRPTSHDEPTFVAGGVIHYCVTNMPGAVPRTSTFALCNATLPYVREIAQLGVVAALERNEHLAAGVNVREGKIVHPAVAASLEGLVSTG</sequence>
<dbReference type="PANTHER" id="PTHR42795">
    <property type="entry name" value="ALANINE DEHYDROGENASE"/>
    <property type="match status" value="1"/>
</dbReference>
<feature type="non-terminal residue" evidence="6">
    <location>
        <position position="1"/>
    </location>
</feature>
<dbReference type="EC" id="1.4.1.1" evidence="2"/>
<dbReference type="EMBL" id="BARS01029956">
    <property type="protein sequence ID" value="GAG10538.1"/>
    <property type="molecule type" value="Genomic_DNA"/>
</dbReference>
<dbReference type="SMART" id="SM01002">
    <property type="entry name" value="AlaDh_PNT_C"/>
    <property type="match status" value="1"/>
</dbReference>
<dbReference type="SUPFAM" id="SSF51735">
    <property type="entry name" value="NAD(P)-binding Rossmann-fold domains"/>
    <property type="match status" value="1"/>
</dbReference>
<dbReference type="GO" id="GO:0006524">
    <property type="term" value="P:alanine catabolic process"/>
    <property type="evidence" value="ECO:0007669"/>
    <property type="project" value="TreeGrafter"/>
</dbReference>
<comment type="similarity">
    <text evidence="1">Belongs to the AlaDH/PNT family.</text>
</comment>
<comment type="caution">
    <text evidence="6">The sequence shown here is derived from an EMBL/GenBank/DDBJ whole genome shotgun (WGS) entry which is preliminary data.</text>
</comment>
<dbReference type="GO" id="GO:0005886">
    <property type="term" value="C:plasma membrane"/>
    <property type="evidence" value="ECO:0007669"/>
    <property type="project" value="TreeGrafter"/>
</dbReference>
<name>X0VDK4_9ZZZZ</name>
<dbReference type="SUPFAM" id="SSF52283">
    <property type="entry name" value="Formate/glycerate dehydrogenase catalytic domain-like"/>
    <property type="match status" value="1"/>
</dbReference>
<dbReference type="AlphaFoldDB" id="X0VDK4"/>
<proteinExistence type="inferred from homology"/>
<evidence type="ECO:0000313" key="6">
    <source>
        <dbReference type="EMBL" id="GAG10538.1"/>
    </source>
</evidence>
<dbReference type="PANTHER" id="PTHR42795:SF1">
    <property type="entry name" value="ALANINE DEHYDROGENASE"/>
    <property type="match status" value="1"/>
</dbReference>
<dbReference type="Pfam" id="PF01262">
    <property type="entry name" value="AlaDh_PNT_C"/>
    <property type="match status" value="1"/>
</dbReference>
<dbReference type="FunFam" id="3.40.50.720:FF:000049">
    <property type="entry name" value="Alanine dehydrogenase"/>
    <property type="match status" value="1"/>
</dbReference>
<dbReference type="GO" id="GO:0000286">
    <property type="term" value="F:alanine dehydrogenase activity"/>
    <property type="evidence" value="ECO:0007669"/>
    <property type="project" value="UniProtKB-EC"/>
</dbReference>
<evidence type="ECO:0000256" key="1">
    <source>
        <dbReference type="ARBA" id="ARBA00005689"/>
    </source>
</evidence>
<accession>X0VDK4</accession>
<keyword evidence="3" id="KW-0560">Oxidoreductase</keyword>
<evidence type="ECO:0000256" key="4">
    <source>
        <dbReference type="ARBA" id="ARBA00023027"/>
    </source>
</evidence>
<dbReference type="Gene3D" id="3.40.50.720">
    <property type="entry name" value="NAD(P)-binding Rossmann-like Domain"/>
    <property type="match status" value="2"/>
</dbReference>
<feature type="domain" description="Alanine dehydrogenase/pyridine nucleotide transhydrogenase NAD(H)-binding" evidence="5">
    <location>
        <begin position="16"/>
        <end position="164"/>
    </location>
</feature>
<dbReference type="InterPro" id="IPR008143">
    <property type="entry name" value="Ala_DH/PNT_CS2"/>
</dbReference>
<gene>
    <name evidence="6" type="ORF">S01H1_46768</name>
</gene>
<organism evidence="6">
    <name type="scientific">marine sediment metagenome</name>
    <dbReference type="NCBI Taxonomy" id="412755"/>
    <lineage>
        <taxon>unclassified sequences</taxon>
        <taxon>metagenomes</taxon>
        <taxon>ecological metagenomes</taxon>
    </lineage>
</organism>
<reference evidence="6" key="1">
    <citation type="journal article" date="2014" name="Front. Microbiol.">
        <title>High frequency of phylogenetically diverse reductive dehalogenase-homologous genes in deep subseafloor sedimentary metagenomes.</title>
        <authorList>
            <person name="Kawai M."/>
            <person name="Futagami T."/>
            <person name="Toyoda A."/>
            <person name="Takaki Y."/>
            <person name="Nishi S."/>
            <person name="Hori S."/>
            <person name="Arai W."/>
            <person name="Tsubouchi T."/>
            <person name="Morono Y."/>
            <person name="Uchiyama I."/>
            <person name="Ito T."/>
            <person name="Fujiyama A."/>
            <person name="Inagaki F."/>
            <person name="Takami H."/>
        </authorList>
    </citation>
    <scope>NUCLEOTIDE SEQUENCE</scope>
    <source>
        <strain evidence="6">Expedition CK06-06</strain>
    </source>
</reference>
<dbReference type="PROSITE" id="PS00837">
    <property type="entry name" value="ALADH_PNT_2"/>
    <property type="match status" value="1"/>
</dbReference>
<dbReference type="InterPro" id="IPR036291">
    <property type="entry name" value="NAD(P)-bd_dom_sf"/>
</dbReference>
<evidence type="ECO:0000256" key="2">
    <source>
        <dbReference type="ARBA" id="ARBA00012897"/>
    </source>
</evidence>
<keyword evidence="4" id="KW-0520">NAD</keyword>